<feature type="domain" description="Glutamyl-tRNA amidotransferase complex subunit Gta3" evidence="1">
    <location>
        <begin position="81"/>
        <end position="134"/>
    </location>
</feature>
<dbReference type="PANTHER" id="PTHR15004:SF0">
    <property type="entry name" value="GLUTAMYL-TRNA(GLN) AMIDOTRANSFERASE SUBUNIT C, MITOCHONDRIAL"/>
    <property type="match status" value="1"/>
</dbReference>
<evidence type="ECO:0000313" key="3">
    <source>
        <dbReference type="Proteomes" id="UP000799757"/>
    </source>
</evidence>
<evidence type="ECO:0000313" key="2">
    <source>
        <dbReference type="EMBL" id="KAF2792306.1"/>
    </source>
</evidence>
<sequence>MISRLAFARTRSLRGPSQRSYAPLHTSSRLHRHNISSDRIQCTMILDKKGIQAKDLDELLAKPTWSVESLLPPKTDAYDSPKISPDELHHLLRLSALPLPDTSEEEKKMIDTLSAQLHFVGQMQQVDTTDVKPLRAIRDENMSAEKEQAITLETLKEALAEETVVGKHYKRIQRNAAPIDAKDVENWDVLGSAERKVGKYFVVESERPQE</sequence>
<protein>
    <recommendedName>
        <fullName evidence="1">Glutamyl-tRNA amidotransferase complex subunit Gta3 domain-containing protein</fullName>
    </recommendedName>
</protein>
<dbReference type="InterPro" id="IPR049545">
    <property type="entry name" value="Gta3_dom"/>
</dbReference>
<dbReference type="InterPro" id="IPR003837">
    <property type="entry name" value="GatC"/>
</dbReference>
<dbReference type="GO" id="GO:0005739">
    <property type="term" value="C:mitochondrion"/>
    <property type="evidence" value="ECO:0007669"/>
    <property type="project" value="TreeGrafter"/>
</dbReference>
<proteinExistence type="predicted"/>
<name>A0A6A6X7E3_9PLEO</name>
<dbReference type="Pfam" id="PF20978">
    <property type="entry name" value="Gta3"/>
    <property type="match status" value="1"/>
</dbReference>
<dbReference type="Proteomes" id="UP000799757">
    <property type="component" value="Unassembled WGS sequence"/>
</dbReference>
<dbReference type="OrthoDB" id="5522061at2759"/>
<keyword evidence="3" id="KW-1185">Reference proteome</keyword>
<accession>A0A6A6X7E3</accession>
<dbReference type="GO" id="GO:0032543">
    <property type="term" value="P:mitochondrial translation"/>
    <property type="evidence" value="ECO:0007669"/>
    <property type="project" value="TreeGrafter"/>
</dbReference>
<dbReference type="SUPFAM" id="SSF141000">
    <property type="entry name" value="Glu-tRNAGln amidotransferase C subunit"/>
    <property type="match status" value="1"/>
</dbReference>
<reference evidence="2" key="1">
    <citation type="journal article" date="2020" name="Stud. Mycol.">
        <title>101 Dothideomycetes genomes: a test case for predicting lifestyles and emergence of pathogens.</title>
        <authorList>
            <person name="Haridas S."/>
            <person name="Albert R."/>
            <person name="Binder M."/>
            <person name="Bloem J."/>
            <person name="Labutti K."/>
            <person name="Salamov A."/>
            <person name="Andreopoulos B."/>
            <person name="Baker S."/>
            <person name="Barry K."/>
            <person name="Bills G."/>
            <person name="Bluhm B."/>
            <person name="Cannon C."/>
            <person name="Castanera R."/>
            <person name="Culley D."/>
            <person name="Daum C."/>
            <person name="Ezra D."/>
            <person name="Gonzalez J."/>
            <person name="Henrissat B."/>
            <person name="Kuo A."/>
            <person name="Liang C."/>
            <person name="Lipzen A."/>
            <person name="Lutzoni F."/>
            <person name="Magnuson J."/>
            <person name="Mondo S."/>
            <person name="Nolan M."/>
            <person name="Ohm R."/>
            <person name="Pangilinan J."/>
            <person name="Park H.-J."/>
            <person name="Ramirez L."/>
            <person name="Alfaro M."/>
            <person name="Sun H."/>
            <person name="Tritt A."/>
            <person name="Yoshinaga Y."/>
            <person name="Zwiers L.-H."/>
            <person name="Turgeon B."/>
            <person name="Goodwin S."/>
            <person name="Spatafora J."/>
            <person name="Crous P."/>
            <person name="Grigoriev I."/>
        </authorList>
    </citation>
    <scope>NUCLEOTIDE SEQUENCE</scope>
    <source>
        <strain evidence="2">CBS 109.77</strain>
    </source>
</reference>
<evidence type="ECO:0000259" key="1">
    <source>
        <dbReference type="Pfam" id="PF20978"/>
    </source>
</evidence>
<dbReference type="AlphaFoldDB" id="A0A6A6X7E3"/>
<dbReference type="GO" id="GO:0030956">
    <property type="term" value="C:glutamyl-tRNA(Gln) amidotransferase complex"/>
    <property type="evidence" value="ECO:0007669"/>
    <property type="project" value="TreeGrafter"/>
</dbReference>
<dbReference type="InterPro" id="IPR036113">
    <property type="entry name" value="Asp/Glu-ADT_sf_sub_c"/>
</dbReference>
<dbReference type="GO" id="GO:0006450">
    <property type="term" value="P:regulation of translational fidelity"/>
    <property type="evidence" value="ECO:0007669"/>
    <property type="project" value="InterPro"/>
</dbReference>
<dbReference type="GO" id="GO:0070681">
    <property type="term" value="P:glutaminyl-tRNAGln biosynthesis via transamidation"/>
    <property type="evidence" value="ECO:0007669"/>
    <property type="project" value="TreeGrafter"/>
</dbReference>
<gene>
    <name evidence="2" type="ORF">K505DRAFT_55464</name>
</gene>
<dbReference type="EMBL" id="MU001976">
    <property type="protein sequence ID" value="KAF2792306.1"/>
    <property type="molecule type" value="Genomic_DNA"/>
</dbReference>
<dbReference type="PANTHER" id="PTHR15004">
    <property type="entry name" value="GLUTAMYL-TRNA(GLN) AMIDOTRANSFERASE SUBUNIT C, MITOCHONDRIAL"/>
    <property type="match status" value="1"/>
</dbReference>
<organism evidence="2 3">
    <name type="scientific">Melanomma pulvis-pyrius CBS 109.77</name>
    <dbReference type="NCBI Taxonomy" id="1314802"/>
    <lineage>
        <taxon>Eukaryota</taxon>
        <taxon>Fungi</taxon>
        <taxon>Dikarya</taxon>
        <taxon>Ascomycota</taxon>
        <taxon>Pezizomycotina</taxon>
        <taxon>Dothideomycetes</taxon>
        <taxon>Pleosporomycetidae</taxon>
        <taxon>Pleosporales</taxon>
        <taxon>Melanommataceae</taxon>
        <taxon>Melanomma</taxon>
    </lineage>
</organism>